<evidence type="ECO:0000256" key="1">
    <source>
        <dbReference type="SAM" id="Phobius"/>
    </source>
</evidence>
<dbReference type="AlphaFoldDB" id="A0A4R9FYM0"/>
<keyword evidence="1" id="KW-0812">Transmembrane</keyword>
<feature type="transmembrane region" description="Helical" evidence="1">
    <location>
        <begin position="52"/>
        <end position="71"/>
    </location>
</feature>
<accession>A0A4R9FYM0</accession>
<comment type="caution">
    <text evidence="2">The sequence shown here is derived from an EMBL/GenBank/DDBJ whole genome shotgun (WGS) entry which is preliminary data.</text>
</comment>
<sequence length="136" mass="14689">MSETKRSTQILKSTGALLAGFFLILILSIGTDTVLHLIRIYPPFGSMMSDSLFVLAASYRVVYGILGSYIAARLAPSRPMFHAMILGYVGLAISIAGAIMMRDKGPAWYSILIVLIALPCAWAGGILVQRKKVKVA</sequence>
<dbReference type="RefSeq" id="WP_135587846.1">
    <property type="nucleotide sequence ID" value="NZ_RQEP01000012.1"/>
</dbReference>
<gene>
    <name evidence="2" type="ORF">EHO59_10820</name>
</gene>
<feature type="transmembrane region" description="Helical" evidence="1">
    <location>
        <begin position="107"/>
        <end position="128"/>
    </location>
</feature>
<evidence type="ECO:0000313" key="2">
    <source>
        <dbReference type="EMBL" id="TGK04004.1"/>
    </source>
</evidence>
<keyword evidence="1" id="KW-1133">Transmembrane helix</keyword>
<keyword evidence="1" id="KW-0472">Membrane</keyword>
<feature type="transmembrane region" description="Helical" evidence="1">
    <location>
        <begin position="16"/>
        <end position="40"/>
    </location>
</feature>
<reference evidence="2" key="1">
    <citation type="journal article" date="2019" name="PLoS Negl. Trop. Dis.">
        <title>Revisiting the worldwide diversity of Leptospira species in the environment.</title>
        <authorList>
            <person name="Vincent A.T."/>
            <person name="Schiettekatte O."/>
            <person name="Bourhy P."/>
            <person name="Veyrier F.J."/>
            <person name="Picardeau M."/>
        </authorList>
    </citation>
    <scope>NUCLEOTIDE SEQUENCE [LARGE SCALE GENOMIC DNA]</scope>
    <source>
        <strain evidence="2">SSS9</strain>
    </source>
</reference>
<dbReference type="Proteomes" id="UP000297453">
    <property type="component" value="Unassembled WGS sequence"/>
</dbReference>
<dbReference type="OrthoDB" id="343256at2"/>
<proteinExistence type="predicted"/>
<feature type="transmembrane region" description="Helical" evidence="1">
    <location>
        <begin position="83"/>
        <end position="101"/>
    </location>
</feature>
<name>A0A4R9FYM0_9LEPT</name>
<organism evidence="2 3">
    <name type="scientific">Leptospira semungkisensis</name>
    <dbReference type="NCBI Taxonomy" id="2484985"/>
    <lineage>
        <taxon>Bacteria</taxon>
        <taxon>Pseudomonadati</taxon>
        <taxon>Spirochaetota</taxon>
        <taxon>Spirochaetia</taxon>
        <taxon>Leptospirales</taxon>
        <taxon>Leptospiraceae</taxon>
        <taxon>Leptospira</taxon>
    </lineage>
</organism>
<dbReference type="EMBL" id="RQEP01000012">
    <property type="protein sequence ID" value="TGK04004.1"/>
    <property type="molecule type" value="Genomic_DNA"/>
</dbReference>
<protein>
    <submittedName>
        <fullName evidence="2">Uncharacterized protein</fullName>
    </submittedName>
</protein>
<evidence type="ECO:0000313" key="3">
    <source>
        <dbReference type="Proteomes" id="UP000297453"/>
    </source>
</evidence>
<keyword evidence="3" id="KW-1185">Reference proteome</keyword>